<feature type="domain" description="Metallo-beta-lactamase" evidence="1">
    <location>
        <begin position="20"/>
        <end position="243"/>
    </location>
</feature>
<dbReference type="InterPro" id="IPR036866">
    <property type="entry name" value="RibonucZ/Hydroxyglut_hydro"/>
</dbReference>
<dbReference type="PANTHER" id="PTHR13754:SF13">
    <property type="entry name" value="METALLO-BETA-LACTAMASE SUPERFAMILY PROTEIN (AFU_ORTHOLOGUE AFUA_3G07630)"/>
    <property type="match status" value="1"/>
</dbReference>
<dbReference type="RefSeq" id="WP_212211894.1">
    <property type="nucleotide sequence ID" value="NZ_JAGUCO010000001.1"/>
</dbReference>
<name>A0ABS5JP57_9BACT</name>
<dbReference type="InterPro" id="IPR001279">
    <property type="entry name" value="Metallo-B-lactamas"/>
</dbReference>
<dbReference type="PANTHER" id="PTHR13754">
    <property type="entry name" value="METALLO-BETA-LACTAMASE SUPERFAMILY PROTEIN"/>
    <property type="match status" value="1"/>
</dbReference>
<keyword evidence="3" id="KW-1185">Reference proteome</keyword>
<dbReference type="Proteomes" id="UP000708576">
    <property type="component" value="Unassembled WGS sequence"/>
</dbReference>
<evidence type="ECO:0000313" key="3">
    <source>
        <dbReference type="Proteomes" id="UP000708576"/>
    </source>
</evidence>
<accession>A0ABS5JP57</accession>
<protein>
    <submittedName>
        <fullName evidence="2">MBL fold metallo-hydrolase</fullName>
    </submittedName>
</protein>
<dbReference type="InterPro" id="IPR052926">
    <property type="entry name" value="Metallo-beta-lactamase_dom"/>
</dbReference>
<gene>
    <name evidence="2" type="ORF">KEM10_00085</name>
</gene>
<dbReference type="Pfam" id="PF00753">
    <property type="entry name" value="Lactamase_B"/>
    <property type="match status" value="1"/>
</dbReference>
<reference evidence="2 3" key="1">
    <citation type="journal article" date="2015" name="Int. J. Syst. Evol. Microbiol.">
        <title>Carboxylicivirga linearis sp. nov., isolated from a sea cucumber culture pond.</title>
        <authorList>
            <person name="Wang F.Q."/>
            <person name="Zhou Y.X."/>
            <person name="Lin X.Z."/>
            <person name="Chen G.J."/>
            <person name="Du Z.J."/>
        </authorList>
    </citation>
    <scope>NUCLEOTIDE SEQUENCE [LARGE SCALE GENOMIC DNA]</scope>
    <source>
        <strain evidence="2 3">FB218</strain>
    </source>
</reference>
<evidence type="ECO:0000313" key="2">
    <source>
        <dbReference type="EMBL" id="MBS2096650.1"/>
    </source>
</evidence>
<proteinExistence type="predicted"/>
<dbReference type="CDD" id="cd07713">
    <property type="entry name" value="DHPS-like_MBL-fold"/>
    <property type="match status" value="1"/>
</dbReference>
<dbReference type="Gene3D" id="3.60.15.10">
    <property type="entry name" value="Ribonuclease Z/Hydroxyacylglutathione hydrolase-like"/>
    <property type="match status" value="1"/>
</dbReference>
<dbReference type="EMBL" id="JAGUCO010000001">
    <property type="protein sequence ID" value="MBS2096650.1"/>
    <property type="molecule type" value="Genomic_DNA"/>
</dbReference>
<evidence type="ECO:0000259" key="1">
    <source>
        <dbReference type="SMART" id="SM00849"/>
    </source>
</evidence>
<dbReference type="InterPro" id="IPR041712">
    <property type="entry name" value="DHPS-like_MBL-fold"/>
</dbReference>
<dbReference type="SMART" id="SM00849">
    <property type="entry name" value="Lactamase_B"/>
    <property type="match status" value="1"/>
</dbReference>
<comment type="caution">
    <text evidence="2">The sequence shown here is derived from an EMBL/GenBank/DDBJ whole genome shotgun (WGS) entry which is preliminary data.</text>
</comment>
<dbReference type="SUPFAM" id="SSF56281">
    <property type="entry name" value="Metallo-hydrolase/oxidoreductase"/>
    <property type="match status" value="1"/>
</dbReference>
<organism evidence="2 3">
    <name type="scientific">Carboxylicivirga linearis</name>
    <dbReference type="NCBI Taxonomy" id="1628157"/>
    <lineage>
        <taxon>Bacteria</taxon>
        <taxon>Pseudomonadati</taxon>
        <taxon>Bacteroidota</taxon>
        <taxon>Bacteroidia</taxon>
        <taxon>Marinilabiliales</taxon>
        <taxon>Marinilabiliaceae</taxon>
        <taxon>Carboxylicivirga</taxon>
    </lineage>
</organism>
<sequence length="274" mass="31300">MKIINIIENNSINNQIKCEHGLSTYIEMGNQKVLFDVGQSDKFINNAKTLKIDLNEIDFVILSHGHYDHTGGIPAFIDINKKAKIILHPNGLRERFSRSSKMIKSNGIPWREEWKKFEDRILFIERSTELFPGFWIITDLNGQGSNQVLNDRLVYKKEDEYIPDPFEDEVVIVMQENNKTALLSGCAHNGIVPILKKTNLLLGIKRYNFIGGGLHLNGKSNNQVLNVIEELNDFNIDTWGLNHCTGQNAIELFEQYLPGKVKKFNGGDKILFNN</sequence>